<dbReference type="OrthoDB" id="7595324at2"/>
<dbReference type="EMBL" id="RWKW01000011">
    <property type="protein sequence ID" value="RST87744.1"/>
    <property type="molecule type" value="Genomic_DNA"/>
</dbReference>
<dbReference type="NCBIfam" id="TIGR02281">
    <property type="entry name" value="clan_AA_DTGA"/>
    <property type="match status" value="1"/>
</dbReference>
<sequence>MKRLLLALCAIVAAATAVPLVYQSDPERFHDMASWALRPAEPEPVPVVMLASPRETGVRQLTGRRIEIPIDRRGHFSAEFRVNGTRLDAMIDTGATLVAINRSTAARIGLNLMAKDFVYKVDTANGPALAAAAVIDSLQIGRIRLDGVEAVVLEDKSLKQTLVGMSFLNRLSAFRVERGTLLLEQ</sequence>
<dbReference type="InterPro" id="IPR021109">
    <property type="entry name" value="Peptidase_aspartic_dom_sf"/>
</dbReference>
<keyword evidence="1" id="KW-0645">Protease</keyword>
<comment type="caution">
    <text evidence="1">The sequence shown here is derived from an EMBL/GenBank/DDBJ whole genome shotgun (WGS) entry which is preliminary data.</text>
</comment>
<dbReference type="AlphaFoldDB" id="A0A3S0A9G6"/>
<dbReference type="InterPro" id="IPR011969">
    <property type="entry name" value="Clan_AA_Asp_peptidase_C"/>
</dbReference>
<accession>A0A3S0A9G6</accession>
<dbReference type="Gene3D" id="2.40.70.10">
    <property type="entry name" value="Acid Proteases"/>
    <property type="match status" value="1"/>
</dbReference>
<dbReference type="EC" id="3.4.23.-" evidence="1"/>
<dbReference type="InterPro" id="IPR034122">
    <property type="entry name" value="Retropepsin-like_bacterial"/>
</dbReference>
<reference evidence="1 2" key="1">
    <citation type="submission" date="2018-12" db="EMBL/GenBank/DDBJ databases">
        <title>Mesorhizobium carbonis sp. nov., isolated from coal mine water.</title>
        <authorList>
            <person name="Xin W."/>
            <person name="Xu Z."/>
            <person name="Xiang F."/>
            <person name="Zhang J."/>
            <person name="Xi L."/>
            <person name="Liu J."/>
        </authorList>
    </citation>
    <scope>NUCLEOTIDE SEQUENCE [LARGE SCALE GENOMIC DNA]</scope>
    <source>
        <strain evidence="1 2">B2.3</strain>
    </source>
</reference>
<dbReference type="GO" id="GO:0006508">
    <property type="term" value="P:proteolysis"/>
    <property type="evidence" value="ECO:0007669"/>
    <property type="project" value="UniProtKB-KW"/>
</dbReference>
<dbReference type="RefSeq" id="WP_126698137.1">
    <property type="nucleotide sequence ID" value="NZ_RWKW01000011.1"/>
</dbReference>
<keyword evidence="2" id="KW-1185">Reference proteome</keyword>
<evidence type="ECO:0000313" key="2">
    <source>
        <dbReference type="Proteomes" id="UP000278398"/>
    </source>
</evidence>
<proteinExistence type="predicted"/>
<gene>
    <name evidence="1" type="ORF">EJC49_03800</name>
</gene>
<dbReference type="GO" id="GO:0008233">
    <property type="term" value="F:peptidase activity"/>
    <property type="evidence" value="ECO:0007669"/>
    <property type="project" value="UniProtKB-KW"/>
</dbReference>
<dbReference type="Pfam" id="PF13975">
    <property type="entry name" value="gag-asp_proteas"/>
    <property type="match status" value="1"/>
</dbReference>
<dbReference type="CDD" id="cd05483">
    <property type="entry name" value="retropepsin_like_bacteria"/>
    <property type="match status" value="1"/>
</dbReference>
<dbReference type="Proteomes" id="UP000278398">
    <property type="component" value="Unassembled WGS sequence"/>
</dbReference>
<dbReference type="SUPFAM" id="SSF50630">
    <property type="entry name" value="Acid proteases"/>
    <property type="match status" value="1"/>
</dbReference>
<keyword evidence="1" id="KW-0378">Hydrolase</keyword>
<name>A0A3S0A9G6_9HYPH</name>
<organism evidence="1 2">
    <name type="scientific">Aquibium carbonis</name>
    <dbReference type="NCBI Taxonomy" id="2495581"/>
    <lineage>
        <taxon>Bacteria</taxon>
        <taxon>Pseudomonadati</taxon>
        <taxon>Pseudomonadota</taxon>
        <taxon>Alphaproteobacteria</taxon>
        <taxon>Hyphomicrobiales</taxon>
        <taxon>Phyllobacteriaceae</taxon>
        <taxon>Aquibium</taxon>
    </lineage>
</organism>
<evidence type="ECO:0000313" key="1">
    <source>
        <dbReference type="EMBL" id="RST87744.1"/>
    </source>
</evidence>
<protein>
    <submittedName>
        <fullName evidence="1">TIGR02281 family clan AA aspartic protease</fullName>
        <ecNumber evidence="1">3.4.23.-</ecNumber>
    </submittedName>
</protein>